<keyword evidence="4" id="KW-1185">Reference proteome</keyword>
<feature type="signal peptide" evidence="2">
    <location>
        <begin position="1"/>
        <end position="19"/>
    </location>
</feature>
<sequence length="111" mass="12362">MRSWTSYFMFSLFLDLLLGSNGDVFRIPPLNVNQRDLLKLLELGDDIKFDVPTLYVFGDSTVDSGNNNFLPLTSKANCPSFKVDFADGKPTGRFSNGGIEADFISKDTKIL</sequence>
<evidence type="ECO:0000256" key="1">
    <source>
        <dbReference type="ARBA" id="ARBA00022801"/>
    </source>
</evidence>
<dbReference type="PANTHER" id="PTHR45648:SF5">
    <property type="entry name" value="OS04G0577300 PROTEIN"/>
    <property type="match status" value="1"/>
</dbReference>
<evidence type="ECO:0000313" key="4">
    <source>
        <dbReference type="Proteomes" id="UP000323000"/>
    </source>
</evidence>
<keyword evidence="2" id="KW-0732">Signal</keyword>
<dbReference type="InterPro" id="IPR051058">
    <property type="entry name" value="GDSL_Est/Lipase"/>
</dbReference>
<dbReference type="OrthoDB" id="1600564at2759"/>
<proteinExistence type="predicted"/>
<gene>
    <name evidence="3" type="ORF">EZV62_027269</name>
</gene>
<dbReference type="EMBL" id="VAHF01000013">
    <property type="protein sequence ID" value="TXG47975.1"/>
    <property type="molecule type" value="Genomic_DNA"/>
</dbReference>
<feature type="chain" id="PRO_5022779759" description="GDSL esterase/lipase" evidence="2">
    <location>
        <begin position="20"/>
        <end position="111"/>
    </location>
</feature>
<organism evidence="3 4">
    <name type="scientific">Acer yangbiense</name>
    <dbReference type="NCBI Taxonomy" id="1000413"/>
    <lineage>
        <taxon>Eukaryota</taxon>
        <taxon>Viridiplantae</taxon>
        <taxon>Streptophyta</taxon>
        <taxon>Embryophyta</taxon>
        <taxon>Tracheophyta</taxon>
        <taxon>Spermatophyta</taxon>
        <taxon>Magnoliopsida</taxon>
        <taxon>eudicotyledons</taxon>
        <taxon>Gunneridae</taxon>
        <taxon>Pentapetalae</taxon>
        <taxon>rosids</taxon>
        <taxon>malvids</taxon>
        <taxon>Sapindales</taxon>
        <taxon>Sapindaceae</taxon>
        <taxon>Hippocastanoideae</taxon>
        <taxon>Acereae</taxon>
        <taxon>Acer</taxon>
    </lineage>
</organism>
<evidence type="ECO:0008006" key="5">
    <source>
        <dbReference type="Google" id="ProtNLM"/>
    </source>
</evidence>
<dbReference type="PANTHER" id="PTHR45648">
    <property type="entry name" value="GDSL LIPASE/ACYLHYDROLASE FAMILY PROTEIN (AFU_ORTHOLOGUE AFUA_4G14700)"/>
    <property type="match status" value="1"/>
</dbReference>
<dbReference type="AlphaFoldDB" id="A0A5C7GTS2"/>
<reference evidence="4" key="1">
    <citation type="journal article" date="2019" name="Gigascience">
        <title>De novo genome assembly of the endangered Acer yangbiense, a plant species with extremely small populations endemic to Yunnan Province, China.</title>
        <authorList>
            <person name="Yang J."/>
            <person name="Wariss H.M."/>
            <person name="Tao L."/>
            <person name="Zhang R."/>
            <person name="Yun Q."/>
            <person name="Hollingsworth P."/>
            <person name="Dao Z."/>
            <person name="Luo G."/>
            <person name="Guo H."/>
            <person name="Ma Y."/>
            <person name="Sun W."/>
        </authorList>
    </citation>
    <scope>NUCLEOTIDE SEQUENCE [LARGE SCALE GENOMIC DNA]</scope>
    <source>
        <strain evidence="4">cv. Malutang</strain>
    </source>
</reference>
<comment type="caution">
    <text evidence="3">The sequence shown here is derived from an EMBL/GenBank/DDBJ whole genome shotgun (WGS) entry which is preliminary data.</text>
</comment>
<dbReference type="InterPro" id="IPR036514">
    <property type="entry name" value="SGNH_hydro_sf"/>
</dbReference>
<dbReference type="Proteomes" id="UP000323000">
    <property type="component" value="Chromosome 13"/>
</dbReference>
<protein>
    <recommendedName>
        <fullName evidence="5">GDSL esterase/lipase</fullName>
    </recommendedName>
</protein>
<evidence type="ECO:0000313" key="3">
    <source>
        <dbReference type="EMBL" id="TXG47975.1"/>
    </source>
</evidence>
<dbReference type="Gene3D" id="3.40.50.1110">
    <property type="entry name" value="SGNH hydrolase"/>
    <property type="match status" value="1"/>
</dbReference>
<name>A0A5C7GTS2_9ROSI</name>
<evidence type="ECO:0000256" key="2">
    <source>
        <dbReference type="SAM" id="SignalP"/>
    </source>
</evidence>
<keyword evidence="1" id="KW-0378">Hydrolase</keyword>
<dbReference type="GO" id="GO:0016787">
    <property type="term" value="F:hydrolase activity"/>
    <property type="evidence" value="ECO:0007669"/>
    <property type="project" value="UniProtKB-KW"/>
</dbReference>
<accession>A0A5C7GTS2</accession>